<dbReference type="EC" id="3.1.3.2" evidence="1"/>
<comment type="catalytic activity">
    <reaction evidence="1">
        <text>a phosphate monoester + H2O = an alcohol + phosphate</text>
        <dbReference type="Rhea" id="RHEA:15017"/>
        <dbReference type="ChEBI" id="CHEBI:15377"/>
        <dbReference type="ChEBI" id="CHEBI:30879"/>
        <dbReference type="ChEBI" id="CHEBI:43474"/>
        <dbReference type="ChEBI" id="CHEBI:67140"/>
        <dbReference type="EC" id="3.1.3.2"/>
    </reaction>
</comment>
<evidence type="ECO:0000313" key="5">
    <source>
        <dbReference type="Proteomes" id="UP001158598"/>
    </source>
</evidence>
<feature type="signal peptide" evidence="2">
    <location>
        <begin position="1"/>
        <end position="19"/>
    </location>
</feature>
<evidence type="ECO:0000313" key="4">
    <source>
        <dbReference type="EMBL" id="CAI8844874.1"/>
    </source>
</evidence>
<feature type="domain" description="Phosphatidic acid phosphatase type 2/haloperoxidase" evidence="3">
    <location>
        <begin position="124"/>
        <end position="238"/>
    </location>
</feature>
<dbReference type="EMBL" id="OX458332">
    <property type="protein sequence ID" value="CAI8844874.1"/>
    <property type="molecule type" value="Genomic_DNA"/>
</dbReference>
<dbReference type="GO" id="GO:0003993">
    <property type="term" value="F:acid phosphatase activity"/>
    <property type="evidence" value="ECO:0007669"/>
    <property type="project" value="UniProtKB-EC"/>
</dbReference>
<dbReference type="RefSeq" id="WP_282213263.1">
    <property type="nucleotide sequence ID" value="NZ_OX458332.1"/>
</dbReference>
<evidence type="ECO:0000259" key="3">
    <source>
        <dbReference type="SMART" id="SM00014"/>
    </source>
</evidence>
<dbReference type="SUPFAM" id="SSF48317">
    <property type="entry name" value="Acid phosphatase/Vanadium-dependent haloperoxidase"/>
    <property type="match status" value="1"/>
</dbReference>
<gene>
    <name evidence="4" type="ORF">MCNOR_2382</name>
</gene>
<name>A0AA35XZ32_METCP</name>
<accession>A0AA35XZ32</accession>
<dbReference type="InterPro" id="IPR036938">
    <property type="entry name" value="PAP2/HPO_sf"/>
</dbReference>
<dbReference type="InterPro" id="IPR001011">
    <property type="entry name" value="Acid_Pase_classA_bac"/>
</dbReference>
<evidence type="ECO:0000256" key="1">
    <source>
        <dbReference type="PIRNR" id="PIRNR000897"/>
    </source>
</evidence>
<sequence>MNSVCSRGRHVFWAVLVHAALFAGCARNPALRQSDVPAEFRSASVVGYLPFQTLPNSRALVPPPPAEGSQALALDMDYSRRSLALRDSPAWTLAISDAYLMFPHAAGTFSCALDAPITEADTPHLYVLLRRSLIDAGLSTYAARNYYRRPRPFMSNQEPICTPAEQARLEENGSYPSAHGAIGMTWALILAGLSPERAAEILARGRAFGLSRVVCNTHWYSDVIQGRNVASATVAKLRASPAFLADFRAAKAELAAVRRKDPKPQRACGSEAAAMELQRSLAQ</sequence>
<dbReference type="Gene3D" id="1.20.144.10">
    <property type="entry name" value="Phosphatidic acid phosphatase type 2/haloperoxidase"/>
    <property type="match status" value="1"/>
</dbReference>
<dbReference type="Proteomes" id="UP001158598">
    <property type="component" value="Chromosome"/>
</dbReference>
<comment type="similarity">
    <text evidence="1">Belongs to the class A bacterial acid phosphatase family.</text>
</comment>
<dbReference type="SMART" id="SM00014">
    <property type="entry name" value="acidPPc"/>
    <property type="match status" value="1"/>
</dbReference>
<feature type="chain" id="PRO_5041393400" description="Acid phosphatase" evidence="2">
    <location>
        <begin position="20"/>
        <end position="283"/>
    </location>
</feature>
<dbReference type="PIRSF" id="PIRSF000897">
    <property type="entry name" value="Acid_Ptase_ClsA"/>
    <property type="match status" value="1"/>
</dbReference>
<organism evidence="4 5">
    <name type="scientific">Methylococcus capsulatus</name>
    <dbReference type="NCBI Taxonomy" id="414"/>
    <lineage>
        <taxon>Bacteria</taxon>
        <taxon>Pseudomonadati</taxon>
        <taxon>Pseudomonadota</taxon>
        <taxon>Gammaproteobacteria</taxon>
        <taxon>Methylococcales</taxon>
        <taxon>Methylococcaceae</taxon>
        <taxon>Methylococcus</taxon>
    </lineage>
</organism>
<dbReference type="GO" id="GO:0030288">
    <property type="term" value="C:outer membrane-bounded periplasmic space"/>
    <property type="evidence" value="ECO:0007669"/>
    <property type="project" value="InterPro"/>
</dbReference>
<keyword evidence="2" id="KW-0732">Signal</keyword>
<keyword evidence="1 4" id="KW-0378">Hydrolase</keyword>
<evidence type="ECO:0000256" key="2">
    <source>
        <dbReference type="SAM" id="SignalP"/>
    </source>
</evidence>
<dbReference type="PRINTS" id="PR00483">
    <property type="entry name" value="BACPHPHTASE"/>
</dbReference>
<dbReference type="InterPro" id="IPR000326">
    <property type="entry name" value="PAP2/HPO"/>
</dbReference>
<dbReference type="CDD" id="cd03397">
    <property type="entry name" value="PAP2_acid_phosphatase"/>
    <property type="match status" value="1"/>
</dbReference>
<proteinExistence type="inferred from homology"/>
<dbReference type="Pfam" id="PF01569">
    <property type="entry name" value="PAP2"/>
    <property type="match status" value="1"/>
</dbReference>
<reference evidence="4" key="1">
    <citation type="submission" date="2023-03" db="EMBL/GenBank/DDBJ databases">
        <authorList>
            <person name="Pearce D."/>
        </authorList>
    </citation>
    <scope>NUCLEOTIDE SEQUENCE</scope>
    <source>
        <strain evidence="4">Mc</strain>
    </source>
</reference>
<protein>
    <recommendedName>
        <fullName evidence="1">Acid phosphatase</fullName>
        <ecNumber evidence="1">3.1.3.2</ecNumber>
    </recommendedName>
</protein>
<dbReference type="PROSITE" id="PS51257">
    <property type="entry name" value="PROKAR_LIPOPROTEIN"/>
    <property type="match status" value="1"/>
</dbReference>
<dbReference type="AlphaFoldDB" id="A0AA35XZ32"/>